<reference evidence="2 3" key="1">
    <citation type="submission" date="2018-06" db="EMBL/GenBank/DDBJ databases">
        <title>Combined omics and stable isotope probing to characterize newly discovered Mariana Back-Arc vent microbial communities.</title>
        <authorList>
            <person name="Trembath-Reichert E."/>
            <person name="Huber J.A."/>
        </authorList>
    </citation>
    <scope>NUCLEOTIDE SEQUENCE [LARGE SCALE GENOMIC DNA]</scope>
    <source>
        <strain evidence="2">MAG 63_2</strain>
    </source>
</reference>
<evidence type="ECO:0000256" key="1">
    <source>
        <dbReference type="SAM" id="SignalP"/>
    </source>
</evidence>
<protein>
    <submittedName>
        <fullName evidence="2">Uncharacterized protein</fullName>
    </submittedName>
</protein>
<evidence type="ECO:0000313" key="3">
    <source>
        <dbReference type="Proteomes" id="UP000286732"/>
    </source>
</evidence>
<keyword evidence="1" id="KW-0732">Signal</keyword>
<feature type="chain" id="PRO_5019041607" evidence="1">
    <location>
        <begin position="19"/>
        <end position="119"/>
    </location>
</feature>
<sequence>MRLILVVLCLCYLSFAGAEEPEKKLENLCEKAVNQETDFQVTGIYGSPLESEWHPAAAYVLRKEMQRFEVLQREFQKKTAAWRFEFAEMIGGKTVVFVYHLQRRTAYCRGPSAFFVLKK</sequence>
<evidence type="ECO:0000313" key="2">
    <source>
        <dbReference type="EMBL" id="RTZ78356.1"/>
    </source>
</evidence>
<gene>
    <name evidence="2" type="ORF">DSY98_07460</name>
</gene>
<proteinExistence type="predicted"/>
<dbReference type="Proteomes" id="UP000286732">
    <property type="component" value="Unassembled WGS sequence"/>
</dbReference>
<organism evidence="2 3">
    <name type="scientific">SAR324 cluster bacterium</name>
    <dbReference type="NCBI Taxonomy" id="2024889"/>
    <lineage>
        <taxon>Bacteria</taxon>
        <taxon>Deltaproteobacteria</taxon>
        <taxon>SAR324 cluster</taxon>
    </lineage>
</organism>
<comment type="caution">
    <text evidence="2">The sequence shown here is derived from an EMBL/GenBank/DDBJ whole genome shotgun (WGS) entry which is preliminary data.</text>
</comment>
<dbReference type="AlphaFoldDB" id="A0A432G3Q9"/>
<feature type="signal peptide" evidence="1">
    <location>
        <begin position="1"/>
        <end position="18"/>
    </location>
</feature>
<name>A0A432G3Q9_9DELT</name>
<dbReference type="EMBL" id="QNZM01000294">
    <property type="protein sequence ID" value="RTZ78356.1"/>
    <property type="molecule type" value="Genomic_DNA"/>
</dbReference>
<accession>A0A432G3Q9</accession>